<dbReference type="InterPro" id="IPR007210">
    <property type="entry name" value="ABC_Gly_betaine_transp_sub-bd"/>
</dbReference>
<dbReference type="CDD" id="cd13643">
    <property type="entry name" value="PBP2_BCP_2"/>
    <property type="match status" value="1"/>
</dbReference>
<dbReference type="Proteomes" id="UP000292564">
    <property type="component" value="Unassembled WGS sequence"/>
</dbReference>
<keyword evidence="1" id="KW-0732">Signal</keyword>
<feature type="domain" description="ABC-type glycine betaine transport system substrate-binding" evidence="2">
    <location>
        <begin position="56"/>
        <end position="322"/>
    </location>
</feature>
<comment type="caution">
    <text evidence="3">The sequence shown here is derived from an EMBL/GenBank/DDBJ whole genome shotgun (WGS) entry which is preliminary data.</text>
</comment>
<dbReference type="EMBL" id="SHKY01000001">
    <property type="protein sequence ID" value="RZU54080.1"/>
    <property type="molecule type" value="Genomic_DNA"/>
</dbReference>
<evidence type="ECO:0000313" key="3">
    <source>
        <dbReference type="EMBL" id="RZU54080.1"/>
    </source>
</evidence>
<sequence>MRHPDEQKRKTMPSRTPWRRLRRAAALLSVLALSACGEPSAAIIAPPGVARTPCGTVSIAVNPWVGYEANVAVVSYLLRTELGCKVVEKKLTEQDSWEAMAKGEVDVILEVWGHDDLKKTYIDDKKIAVEQGLTGNKGVIGWYVPPWMAQQYPDIVKWRNLNKYASLFRTPKSEGKGQFLAGDPSFVTNDAALIKNLKLDYSVVYGGSEDALIAAFREAEANKTPLIGYFYTPQWLLSEIKLVHIPLPLYRPGCDAVPEKVACDYQPYDLDKIARKAFVDSGSPAAELIKNFRWSNDDQNSVARDITVKKLSHDDAAKRWLDAHRTTWQRWLPQ</sequence>
<dbReference type="AlphaFoldDB" id="A0A4Q7ZSD0"/>
<dbReference type="GO" id="GO:0022857">
    <property type="term" value="F:transmembrane transporter activity"/>
    <property type="evidence" value="ECO:0007669"/>
    <property type="project" value="InterPro"/>
</dbReference>
<dbReference type="Gene3D" id="3.40.190.100">
    <property type="entry name" value="Glycine betaine-binding periplasmic protein, domain 2"/>
    <property type="match status" value="1"/>
</dbReference>
<reference evidence="3 4" key="1">
    <citation type="submission" date="2019-02" db="EMBL/GenBank/DDBJ databases">
        <title>Sequencing the genomes of 1000 actinobacteria strains.</title>
        <authorList>
            <person name="Klenk H.-P."/>
        </authorList>
    </citation>
    <scope>NUCLEOTIDE SEQUENCE [LARGE SCALE GENOMIC DNA]</scope>
    <source>
        <strain evidence="3 4">DSM 45162</strain>
    </source>
</reference>
<evidence type="ECO:0000259" key="2">
    <source>
        <dbReference type="Pfam" id="PF04069"/>
    </source>
</evidence>
<protein>
    <submittedName>
        <fullName evidence="3">Glycine betaine/proline transport system substrate-binding protein</fullName>
    </submittedName>
</protein>
<dbReference type="SUPFAM" id="SSF53850">
    <property type="entry name" value="Periplasmic binding protein-like II"/>
    <property type="match status" value="1"/>
</dbReference>
<evidence type="ECO:0000256" key="1">
    <source>
        <dbReference type="SAM" id="SignalP"/>
    </source>
</evidence>
<accession>A0A4Q7ZSD0</accession>
<organism evidence="3 4">
    <name type="scientific">Krasilnikovia cinnamomea</name>
    <dbReference type="NCBI Taxonomy" id="349313"/>
    <lineage>
        <taxon>Bacteria</taxon>
        <taxon>Bacillati</taxon>
        <taxon>Actinomycetota</taxon>
        <taxon>Actinomycetes</taxon>
        <taxon>Micromonosporales</taxon>
        <taxon>Micromonosporaceae</taxon>
        <taxon>Krasilnikovia</taxon>
    </lineage>
</organism>
<evidence type="ECO:0000313" key="4">
    <source>
        <dbReference type="Proteomes" id="UP000292564"/>
    </source>
</evidence>
<feature type="chain" id="PRO_5020557220" evidence="1">
    <location>
        <begin position="42"/>
        <end position="334"/>
    </location>
</feature>
<proteinExistence type="predicted"/>
<feature type="signal peptide" evidence="1">
    <location>
        <begin position="1"/>
        <end position="41"/>
    </location>
</feature>
<dbReference type="Pfam" id="PF04069">
    <property type="entry name" value="OpuAC"/>
    <property type="match status" value="1"/>
</dbReference>
<dbReference type="Gene3D" id="3.40.190.10">
    <property type="entry name" value="Periplasmic binding protein-like II"/>
    <property type="match status" value="1"/>
</dbReference>
<gene>
    <name evidence="3" type="ORF">EV385_6017</name>
</gene>
<dbReference type="Gene3D" id="3.10.105.10">
    <property type="entry name" value="Dipeptide-binding Protein, Domain 3"/>
    <property type="match status" value="1"/>
</dbReference>
<keyword evidence="4" id="KW-1185">Reference proteome</keyword>
<name>A0A4Q7ZSD0_9ACTN</name>
<dbReference type="GO" id="GO:0043190">
    <property type="term" value="C:ATP-binding cassette (ABC) transporter complex"/>
    <property type="evidence" value="ECO:0007669"/>
    <property type="project" value="InterPro"/>
</dbReference>